<sequence>MRSPTLLLGLALAGLLALAAPPVPAAAGFVVNPSSAQRSHGFPADPNAAVRAARALVAAGHLHRAIAALKLYTAEHPREIGVRRFLGDLYYRAGDLESAKQSYLAIVSDFGGDRETYNRLGSVFASENHINQAIAYFDKSLPASDSVIDLVSLHRRKGDLAGFISYTRAQARSHPEDPGLQDDLGQVYESVKRPKHAERAFRDALALAPQDVGALNGLGLAMLDQGRVKDALADFQQCLGELPGDYKCTNNLAVADLDVDRIADAKALLKAAHAQRPELPEAIVNLGYIRDERGDWQGAIRRYLQALAVGPFWRDAYLNLGIDYERHHLYALAESVLLKGIAAVPYDGAMHVVLGQTYADQGKTALALAQYAFATHALDPHVRNVAKRLIAALTPASPHPPHRR</sequence>
<gene>
    <name evidence="1" type="ORF">CARN1_0647</name>
</gene>
<dbReference type="PANTHER" id="PTHR44366">
    <property type="entry name" value="UDP-N-ACETYLGLUCOSAMINE--PEPTIDE N-ACETYLGLUCOSAMINYLTRANSFERASE 110 KDA SUBUNIT"/>
    <property type="match status" value="1"/>
</dbReference>
<dbReference type="Gene3D" id="1.25.40.10">
    <property type="entry name" value="Tetratricopeptide repeat domain"/>
    <property type="match status" value="2"/>
</dbReference>
<name>E6PI77_9ZZZZ</name>
<dbReference type="GO" id="GO:0097363">
    <property type="term" value="F:protein O-acetylglucosaminyltransferase activity"/>
    <property type="evidence" value="ECO:0007669"/>
    <property type="project" value="TreeGrafter"/>
</dbReference>
<dbReference type="InterPro" id="IPR019734">
    <property type="entry name" value="TPR_rpt"/>
</dbReference>
<dbReference type="AlphaFoldDB" id="E6PI77"/>
<dbReference type="InterPro" id="IPR037919">
    <property type="entry name" value="OGT"/>
</dbReference>
<proteinExistence type="predicted"/>
<dbReference type="Pfam" id="PF13432">
    <property type="entry name" value="TPR_16"/>
    <property type="match status" value="3"/>
</dbReference>
<dbReference type="Pfam" id="PF13181">
    <property type="entry name" value="TPR_8"/>
    <property type="match status" value="1"/>
</dbReference>
<reference evidence="1" key="1">
    <citation type="submission" date="2009-10" db="EMBL/GenBank/DDBJ databases">
        <title>Diversity of trophic interactions inside an arsenic-rich microbial ecosystem.</title>
        <authorList>
            <person name="Bertin P.N."/>
            <person name="Heinrich-Salmeron A."/>
            <person name="Pelletier E."/>
            <person name="Goulhen-Chollet F."/>
            <person name="Arsene-Ploetze F."/>
            <person name="Gallien S."/>
            <person name="Calteau A."/>
            <person name="Vallenet D."/>
            <person name="Casiot C."/>
            <person name="Chane-Woon-Ming B."/>
            <person name="Giloteaux L."/>
            <person name="Barakat M."/>
            <person name="Bonnefoy V."/>
            <person name="Bruneel O."/>
            <person name="Chandler M."/>
            <person name="Cleiss J."/>
            <person name="Duran R."/>
            <person name="Elbaz-Poulichet F."/>
            <person name="Fonknechten N."/>
            <person name="Lauga B."/>
            <person name="Mornico D."/>
            <person name="Ortet P."/>
            <person name="Schaeffer C."/>
            <person name="Siguier P."/>
            <person name="Alexander Thil Smith A."/>
            <person name="Van Dorsselaer A."/>
            <person name="Weissenbach J."/>
            <person name="Medigue C."/>
            <person name="Le Paslier D."/>
        </authorList>
    </citation>
    <scope>NUCLEOTIDE SEQUENCE</scope>
</reference>
<dbReference type="SUPFAM" id="SSF48452">
    <property type="entry name" value="TPR-like"/>
    <property type="match status" value="2"/>
</dbReference>
<dbReference type="InterPro" id="IPR011990">
    <property type="entry name" value="TPR-like_helical_dom_sf"/>
</dbReference>
<comment type="caution">
    <text evidence="1">The sequence shown here is derived from an EMBL/GenBank/DDBJ whole genome shotgun (WGS) entry which is preliminary data.</text>
</comment>
<accession>E6PI77</accession>
<organism evidence="1">
    <name type="scientific">mine drainage metagenome</name>
    <dbReference type="NCBI Taxonomy" id="410659"/>
    <lineage>
        <taxon>unclassified sequences</taxon>
        <taxon>metagenomes</taxon>
        <taxon>ecological metagenomes</taxon>
    </lineage>
</organism>
<dbReference type="PANTHER" id="PTHR44366:SF1">
    <property type="entry name" value="UDP-N-ACETYLGLUCOSAMINE--PEPTIDE N-ACETYLGLUCOSAMINYLTRANSFERASE 110 KDA SUBUNIT"/>
    <property type="match status" value="1"/>
</dbReference>
<dbReference type="PROSITE" id="PS50005">
    <property type="entry name" value="TPR"/>
    <property type="match status" value="3"/>
</dbReference>
<dbReference type="EMBL" id="CABL01000019">
    <property type="protein sequence ID" value="CBH76167.1"/>
    <property type="molecule type" value="Genomic_DNA"/>
</dbReference>
<dbReference type="GO" id="GO:0006493">
    <property type="term" value="P:protein O-linked glycosylation"/>
    <property type="evidence" value="ECO:0007669"/>
    <property type="project" value="InterPro"/>
</dbReference>
<dbReference type="SMART" id="SM00028">
    <property type="entry name" value="TPR"/>
    <property type="match status" value="6"/>
</dbReference>
<evidence type="ECO:0000313" key="1">
    <source>
        <dbReference type="EMBL" id="CBH76167.1"/>
    </source>
</evidence>
<protein>
    <submittedName>
        <fullName evidence="1">Uncharacterized protein</fullName>
    </submittedName>
</protein>